<dbReference type="InterPro" id="IPR027417">
    <property type="entry name" value="P-loop_NTPase"/>
</dbReference>
<dbReference type="SUPFAM" id="SSF52200">
    <property type="entry name" value="Toll/Interleukin receptor TIR domain"/>
    <property type="match status" value="1"/>
</dbReference>
<dbReference type="InterPro" id="IPR000157">
    <property type="entry name" value="TIR_dom"/>
</dbReference>
<dbReference type="InterPro" id="IPR058192">
    <property type="entry name" value="WHD_ROQ1-like"/>
</dbReference>
<dbReference type="EC" id="3.2.2.6" evidence="1"/>
<keyword evidence="10" id="KW-1185">Reference proteome</keyword>
<dbReference type="Pfam" id="PF23286">
    <property type="entry name" value="LRR_13"/>
    <property type="match status" value="1"/>
</dbReference>
<dbReference type="Pfam" id="PF01582">
    <property type="entry name" value="TIR"/>
    <property type="match status" value="1"/>
</dbReference>
<dbReference type="Pfam" id="PF00931">
    <property type="entry name" value="NB-ARC"/>
    <property type="match status" value="1"/>
</dbReference>
<organism evidence="9 10">
    <name type="scientific">Rubus argutus</name>
    <name type="common">Southern blackberry</name>
    <dbReference type="NCBI Taxonomy" id="59490"/>
    <lineage>
        <taxon>Eukaryota</taxon>
        <taxon>Viridiplantae</taxon>
        <taxon>Streptophyta</taxon>
        <taxon>Embryophyta</taxon>
        <taxon>Tracheophyta</taxon>
        <taxon>Spermatophyta</taxon>
        <taxon>Magnoliopsida</taxon>
        <taxon>eudicotyledons</taxon>
        <taxon>Gunneridae</taxon>
        <taxon>Pentapetalae</taxon>
        <taxon>rosids</taxon>
        <taxon>fabids</taxon>
        <taxon>Rosales</taxon>
        <taxon>Rosaceae</taxon>
        <taxon>Rosoideae</taxon>
        <taxon>Rosoideae incertae sedis</taxon>
        <taxon>Rubus</taxon>
    </lineage>
</organism>
<dbReference type="PROSITE" id="PS50104">
    <property type="entry name" value="TIR"/>
    <property type="match status" value="1"/>
</dbReference>
<evidence type="ECO:0000256" key="3">
    <source>
        <dbReference type="ARBA" id="ARBA00022737"/>
    </source>
</evidence>
<evidence type="ECO:0000256" key="2">
    <source>
        <dbReference type="ARBA" id="ARBA00022614"/>
    </source>
</evidence>
<keyword evidence="2" id="KW-0433">Leucine-rich repeat</keyword>
<dbReference type="SUPFAM" id="SSF52058">
    <property type="entry name" value="L domain-like"/>
    <property type="match status" value="1"/>
</dbReference>
<dbReference type="GO" id="GO:0006952">
    <property type="term" value="P:defense response"/>
    <property type="evidence" value="ECO:0007669"/>
    <property type="project" value="InterPro"/>
</dbReference>
<reference evidence="9 10" key="1">
    <citation type="journal article" date="2023" name="G3 (Bethesda)">
        <title>A chromosome-length genome assembly and annotation of blackberry (Rubus argutus, cv. 'Hillquist').</title>
        <authorList>
            <person name="Bruna T."/>
            <person name="Aryal R."/>
            <person name="Dudchenko O."/>
            <person name="Sargent D.J."/>
            <person name="Mead D."/>
            <person name="Buti M."/>
            <person name="Cavallini A."/>
            <person name="Hytonen T."/>
            <person name="Andres J."/>
            <person name="Pham M."/>
            <person name="Weisz D."/>
            <person name="Mascagni F."/>
            <person name="Usai G."/>
            <person name="Natali L."/>
            <person name="Bassil N."/>
            <person name="Fernandez G.E."/>
            <person name="Lomsadze A."/>
            <person name="Armour M."/>
            <person name="Olukolu B."/>
            <person name="Poorten T."/>
            <person name="Britton C."/>
            <person name="Davik J."/>
            <person name="Ashrafi H."/>
            <person name="Aiden E.L."/>
            <person name="Borodovsky M."/>
            <person name="Worthington M."/>
        </authorList>
    </citation>
    <scope>NUCLEOTIDE SEQUENCE [LARGE SCALE GENOMIC DNA]</scope>
    <source>
        <strain evidence="9">PI 553951</strain>
    </source>
</reference>
<protein>
    <recommendedName>
        <fullName evidence="1">ADP-ribosyl cyclase/cyclic ADP-ribose hydrolase</fullName>
        <ecNumber evidence="1">3.2.2.6</ecNumber>
    </recommendedName>
</protein>
<dbReference type="InterPro" id="IPR042197">
    <property type="entry name" value="Apaf_helical"/>
</dbReference>
<dbReference type="Pfam" id="PF23282">
    <property type="entry name" value="WHD_ROQ1"/>
    <property type="match status" value="1"/>
</dbReference>
<evidence type="ECO:0000256" key="6">
    <source>
        <dbReference type="ARBA" id="ARBA00023027"/>
    </source>
</evidence>
<dbReference type="SUPFAM" id="SSF52540">
    <property type="entry name" value="P-loop containing nucleoside triphosphate hydrolases"/>
    <property type="match status" value="1"/>
</dbReference>
<dbReference type="Pfam" id="PF20160">
    <property type="entry name" value="C-JID"/>
    <property type="match status" value="1"/>
</dbReference>
<dbReference type="InterPro" id="IPR035897">
    <property type="entry name" value="Toll_tir_struct_dom_sf"/>
</dbReference>
<sequence>MASSSSSSSSERRCKYDVFLNFRGEGTRKIFVGHLHKALELRGLKTFIDSEDVGKGHDLSVLLEAISDSKLSIVVFSQDYASSTWCLKELVQILKCNATQKQIVVPIFYQLDPSHVRKQEASFAQAFLKHESNRDLQEVQSWRSALTQAANFSGWDSRDYKDDAKLIDAIAVDVFHKLIHIPSREVSDDLVGMDSPMHIMRRLLRLSGGTSDVVYVGIWGMGGIGKTTIAKAVYNNIARLFEHSCFLDNVRERFTGKDTRQMQVEFLSELLNEKVKSLGGGYMMMLERLGERKILVVLDDVDDSNQIDTLLGKKRSFGGGSKIIVTTRDEHVLQPHDEFKIYKPKPLSDGDALKLFSQNAFKKNKPSEEYDHLSRRALEYAQGLPLALRILGSHLHNKSVSVWKDELEKIKKIPNTGIQRVLKISYDGLDDSQKKIFLDIACFFKGLHKDYVTQVLGSFDDFYPLSGLEVLLEKALVTISKFGGLEMHDLLQEMGREIIHSESPNKPWKRSRLWSYEDVQDALTRNKATKVEGIMVELPDSKDMYLNAEGFVSMTNLRLLRITYPDVNNFYRPENPILEMFHNDIAFFRESNQKLNGDPKFLSHKLRVLVWHDYPLKALPSNFDPKNLVDLDMRFSRIEQLWVGTKRIKELISINLSYCKYLKEIPLCTEATKLEKLILKGCTSLLEVHPSISALEKLVFWSLEDCTKLKILPSSIHHLKSLKFLDLCGCSNLEMFPDISEDMEALSELKLDETAIKELPSSIERLRRLKSLSMENCTSLVCLPDNICNLADLMYLYLSGCSQLRNLPKNFGSLESLLELELHNSGIEKLPVSILRLKLGKLSFYGCERMKAPLSSWRSSSIEGRWNAVVFIDFRDCNLLELSDAIAHFSSLKILELSGTNLKSLPSTMNRLDFLERLELEGCKRLKSIPELSSSISYINANNCTTLETISTPKRPYDMGRYFTFCNCWKLVQNDLFRDIVETHFPPQGNYSRHFYICFPGSEIPERFIHQCKGSSVTAQLPLNWVDNKVLGFSICAVIGHWDYYSVSSAQCFCTLKGNHCEYRFSFYGISEIRPFKGNHMCLGYVPWSEFGINGEEVNECRYTEAKFEIQCLGPLFIQRCGVQFFFANNNEVAHQDFGEPMVQSERQP</sequence>
<keyword evidence="4" id="KW-0378">Hydrolase</keyword>
<gene>
    <name evidence="9" type="ORF">M0R45_035878</name>
</gene>
<feature type="domain" description="TIR" evidence="8">
    <location>
        <begin position="14"/>
        <end position="178"/>
    </location>
</feature>
<dbReference type="InterPro" id="IPR044974">
    <property type="entry name" value="Disease_R_plants"/>
</dbReference>
<evidence type="ECO:0000256" key="7">
    <source>
        <dbReference type="ARBA" id="ARBA00047304"/>
    </source>
</evidence>
<comment type="catalytic activity">
    <reaction evidence="7">
        <text>NAD(+) + H2O = ADP-D-ribose + nicotinamide + H(+)</text>
        <dbReference type="Rhea" id="RHEA:16301"/>
        <dbReference type="ChEBI" id="CHEBI:15377"/>
        <dbReference type="ChEBI" id="CHEBI:15378"/>
        <dbReference type="ChEBI" id="CHEBI:17154"/>
        <dbReference type="ChEBI" id="CHEBI:57540"/>
        <dbReference type="ChEBI" id="CHEBI:57967"/>
        <dbReference type="EC" id="3.2.2.6"/>
    </reaction>
    <physiologicalReaction direction="left-to-right" evidence="7">
        <dbReference type="Rhea" id="RHEA:16302"/>
    </physiologicalReaction>
</comment>
<evidence type="ECO:0000256" key="4">
    <source>
        <dbReference type="ARBA" id="ARBA00022801"/>
    </source>
</evidence>
<comment type="caution">
    <text evidence="9">The sequence shown here is derived from an EMBL/GenBank/DDBJ whole genome shotgun (WGS) entry which is preliminary data.</text>
</comment>
<proteinExistence type="predicted"/>
<keyword evidence="3" id="KW-0677">Repeat</keyword>
<dbReference type="PANTHER" id="PTHR11017:SF555">
    <property type="entry name" value="TIR-NBS-LRR RCT1-LIKE RESISTANCE PROTEIN"/>
    <property type="match status" value="1"/>
</dbReference>
<dbReference type="InterPro" id="IPR011713">
    <property type="entry name" value="Leu-rich_rpt_3"/>
</dbReference>
<dbReference type="FunFam" id="3.40.50.10140:FF:000007">
    <property type="entry name" value="Disease resistance protein (TIR-NBS-LRR class)"/>
    <property type="match status" value="1"/>
</dbReference>
<dbReference type="Gene3D" id="1.10.8.430">
    <property type="entry name" value="Helical domain of apoptotic protease-activating factors"/>
    <property type="match status" value="1"/>
</dbReference>
<dbReference type="AlphaFoldDB" id="A0AAW1VXA0"/>
<dbReference type="InterPro" id="IPR032675">
    <property type="entry name" value="LRR_dom_sf"/>
</dbReference>
<evidence type="ECO:0000313" key="9">
    <source>
        <dbReference type="EMBL" id="KAK9912003.1"/>
    </source>
</evidence>
<dbReference type="SMART" id="SM00369">
    <property type="entry name" value="LRR_TYP"/>
    <property type="match status" value="3"/>
</dbReference>
<dbReference type="Pfam" id="PF07725">
    <property type="entry name" value="LRR_3"/>
    <property type="match status" value="1"/>
</dbReference>
<dbReference type="GO" id="GO:0007165">
    <property type="term" value="P:signal transduction"/>
    <property type="evidence" value="ECO:0007669"/>
    <property type="project" value="InterPro"/>
</dbReference>
<dbReference type="GO" id="GO:0061809">
    <property type="term" value="F:NAD+ nucleosidase activity, cyclic ADP-ribose generating"/>
    <property type="evidence" value="ECO:0007669"/>
    <property type="project" value="UniProtKB-EC"/>
</dbReference>
<dbReference type="SMART" id="SM00255">
    <property type="entry name" value="TIR"/>
    <property type="match status" value="1"/>
</dbReference>
<dbReference type="InterPro" id="IPR003591">
    <property type="entry name" value="Leu-rich_rpt_typical-subtyp"/>
</dbReference>
<evidence type="ECO:0000313" key="10">
    <source>
        <dbReference type="Proteomes" id="UP001457282"/>
    </source>
</evidence>
<dbReference type="InterPro" id="IPR002182">
    <property type="entry name" value="NB-ARC"/>
</dbReference>
<dbReference type="PRINTS" id="PR00364">
    <property type="entry name" value="DISEASERSIST"/>
</dbReference>
<evidence type="ECO:0000256" key="1">
    <source>
        <dbReference type="ARBA" id="ARBA00011982"/>
    </source>
</evidence>
<accession>A0AAW1VXA0</accession>
<dbReference type="Gene3D" id="3.40.50.10140">
    <property type="entry name" value="Toll/interleukin-1 receptor homology (TIR) domain"/>
    <property type="match status" value="1"/>
</dbReference>
<dbReference type="GO" id="GO:0043531">
    <property type="term" value="F:ADP binding"/>
    <property type="evidence" value="ECO:0007669"/>
    <property type="project" value="InterPro"/>
</dbReference>
<dbReference type="Gene3D" id="3.40.50.300">
    <property type="entry name" value="P-loop containing nucleotide triphosphate hydrolases"/>
    <property type="match status" value="1"/>
</dbReference>
<dbReference type="Gene3D" id="3.80.10.10">
    <property type="entry name" value="Ribonuclease Inhibitor"/>
    <property type="match status" value="2"/>
</dbReference>
<evidence type="ECO:0000259" key="8">
    <source>
        <dbReference type="PROSITE" id="PS50104"/>
    </source>
</evidence>
<keyword evidence="5" id="KW-0611">Plant defense</keyword>
<dbReference type="InterPro" id="IPR058546">
    <property type="entry name" value="RPS4B/Roq1-like_LRR"/>
</dbReference>
<name>A0AAW1VXA0_RUBAR</name>
<dbReference type="InterPro" id="IPR045344">
    <property type="entry name" value="C-JID"/>
</dbReference>
<dbReference type="EMBL" id="JBEDUW010000007">
    <property type="protein sequence ID" value="KAK9912003.1"/>
    <property type="molecule type" value="Genomic_DNA"/>
</dbReference>
<dbReference type="Proteomes" id="UP001457282">
    <property type="component" value="Unassembled WGS sequence"/>
</dbReference>
<dbReference type="PANTHER" id="PTHR11017">
    <property type="entry name" value="LEUCINE-RICH REPEAT-CONTAINING PROTEIN"/>
    <property type="match status" value="1"/>
</dbReference>
<keyword evidence="6" id="KW-0520">NAD</keyword>
<evidence type="ECO:0000256" key="5">
    <source>
        <dbReference type="ARBA" id="ARBA00022821"/>
    </source>
</evidence>
<dbReference type="FunFam" id="1.10.8.430:FF:000002">
    <property type="entry name" value="Disease resistance protein (TIR-NBS-LRR class)"/>
    <property type="match status" value="1"/>
</dbReference>